<dbReference type="Gene3D" id="2.60.40.10">
    <property type="entry name" value="Immunoglobulins"/>
    <property type="match status" value="1"/>
</dbReference>
<dbReference type="EMBL" id="PIPO01000002">
    <property type="protein sequence ID" value="RUO33621.1"/>
    <property type="molecule type" value="Genomic_DNA"/>
</dbReference>
<dbReference type="PROSITE" id="PS00138">
    <property type="entry name" value="SUBTILASE_SER"/>
    <property type="match status" value="1"/>
</dbReference>
<accession>A0A432WIT5</accession>
<dbReference type="InterPro" id="IPR013783">
    <property type="entry name" value="Ig-like_fold"/>
</dbReference>
<name>A0A432WIT5_9GAMM</name>
<dbReference type="SMART" id="SM00089">
    <property type="entry name" value="PKD"/>
    <property type="match status" value="1"/>
</dbReference>
<evidence type="ECO:0000259" key="9">
    <source>
        <dbReference type="PROSITE" id="PS51829"/>
    </source>
</evidence>
<evidence type="ECO:0000256" key="6">
    <source>
        <dbReference type="RuleBase" id="RU003355"/>
    </source>
</evidence>
<evidence type="ECO:0000259" key="8">
    <source>
        <dbReference type="PROSITE" id="PS50093"/>
    </source>
</evidence>
<dbReference type="SUPFAM" id="SSF52743">
    <property type="entry name" value="Subtilisin-like"/>
    <property type="match status" value="1"/>
</dbReference>
<sequence>MTNKTKLVVGISLALFTGSAMAASTQAEEDSLLVMFKESVSKEQREEVIRGVGGILRETDVLGRDLRMRHVAQGRINEIRVANSAQRDRAIKRLAAHPLIEVAEPNYTISINDIQAQAVPNDPNFGSLWGLHNTGQAGGTPGADISAVDAWDITTGSSDIVIGVIDSGVDYTHPDLAANMWQNPGEICDNGIDDTGTGVIDDCFGYSAINDDGDPMDENGHGTHVAGTIGAVGDNSLGVVGVNWDVKVAGCQFLDADGFGSTAGAIACIDYFTNLKVNHGVNLVATNNSWGGGPYSETLRTAISDGIDAGILFVAASGNEASDSDAIPAYPAAYDLDGIISVANTDRNDQLAVLSNYGLTSVDLGAPGSAILSTYLNDGYATASGTSMASPHVAGTAALIWSIAPHLDLFEVKQILLDSGDPTPALAGRTVTGNRLNAYQALLDADPTPGFALIMQPAAQEVSAGDSAEYTIEVLSVADWSGEVNLSASIDPALDFDLSADTAFAGEEVTLTVYTDEDTQWGEYAINLTASDVDSGELTGSAASSLMVLPANLVDFPYENNNPVSIPDADPEGITSIISVAEEGLVFGTDVSVNITHTWIGDLIITLTSPEGTEHVLHDRDGGSADDIDQTWSVDAFNGESMQGDWTLFVSDNAAADTGTLNFWSLVISAASDAEPQPDAPSADFSYSIDGMTVNFTDESEADLDLVSHDWDFGDGASSTEVNPMHTYAEQGSYDVSLVVTDSDDQSDSVTKTITINLDQIEVSIASARKLRTGLAVVQLRWDNADGEVVVYRDGELVGTYTGNRLRDSFMTDADEVTYEVCPADGPADKCGEVTHQF</sequence>
<keyword evidence="3 5" id="KW-0378">Hydrolase</keyword>
<protein>
    <submittedName>
        <fullName evidence="10">Peptidase S8</fullName>
    </submittedName>
</protein>
<dbReference type="GO" id="GO:0006508">
    <property type="term" value="P:proteolysis"/>
    <property type="evidence" value="ECO:0007669"/>
    <property type="project" value="UniProtKB-KW"/>
</dbReference>
<dbReference type="InterPro" id="IPR000209">
    <property type="entry name" value="Peptidase_S8/S53_dom"/>
</dbReference>
<dbReference type="GO" id="GO:0004252">
    <property type="term" value="F:serine-type endopeptidase activity"/>
    <property type="evidence" value="ECO:0007669"/>
    <property type="project" value="UniProtKB-UniRule"/>
</dbReference>
<dbReference type="PANTHER" id="PTHR43399">
    <property type="entry name" value="SUBTILISIN-RELATED"/>
    <property type="match status" value="1"/>
</dbReference>
<dbReference type="CDD" id="cd07473">
    <property type="entry name" value="Peptidases_S8_Subtilisin_like"/>
    <property type="match status" value="1"/>
</dbReference>
<dbReference type="PRINTS" id="PR00723">
    <property type="entry name" value="SUBTILISIN"/>
</dbReference>
<dbReference type="PROSITE" id="PS00137">
    <property type="entry name" value="SUBTILASE_HIS"/>
    <property type="match status" value="1"/>
</dbReference>
<feature type="domain" description="P/Homo B" evidence="9">
    <location>
        <begin position="548"/>
        <end position="676"/>
    </location>
</feature>
<evidence type="ECO:0000256" key="3">
    <source>
        <dbReference type="ARBA" id="ARBA00022801"/>
    </source>
</evidence>
<dbReference type="InterPro" id="IPR022409">
    <property type="entry name" value="PKD/Chitinase_dom"/>
</dbReference>
<dbReference type="Gene3D" id="2.60.120.260">
    <property type="entry name" value="Galactose-binding domain-like"/>
    <property type="match status" value="1"/>
</dbReference>
<dbReference type="InterPro" id="IPR008979">
    <property type="entry name" value="Galactose-bd-like_sf"/>
</dbReference>
<dbReference type="SUPFAM" id="SSF49299">
    <property type="entry name" value="PKD domain"/>
    <property type="match status" value="1"/>
</dbReference>
<evidence type="ECO:0000256" key="1">
    <source>
        <dbReference type="ARBA" id="ARBA00011073"/>
    </source>
</evidence>
<dbReference type="PROSITE" id="PS50093">
    <property type="entry name" value="PKD"/>
    <property type="match status" value="1"/>
</dbReference>
<dbReference type="CDD" id="cd00146">
    <property type="entry name" value="PKD"/>
    <property type="match status" value="1"/>
</dbReference>
<dbReference type="Gene3D" id="3.40.50.200">
    <property type="entry name" value="Peptidase S8/S53 domain"/>
    <property type="match status" value="1"/>
</dbReference>
<organism evidence="10 11">
    <name type="scientific">Aliidiomarina soli</name>
    <dbReference type="NCBI Taxonomy" id="1928574"/>
    <lineage>
        <taxon>Bacteria</taxon>
        <taxon>Pseudomonadati</taxon>
        <taxon>Pseudomonadota</taxon>
        <taxon>Gammaproteobacteria</taxon>
        <taxon>Alteromonadales</taxon>
        <taxon>Idiomarinaceae</taxon>
        <taxon>Aliidiomarina</taxon>
    </lineage>
</organism>
<dbReference type="InterPro" id="IPR036852">
    <property type="entry name" value="Peptidase_S8/S53_dom_sf"/>
</dbReference>
<proteinExistence type="inferred from homology"/>
<dbReference type="Pfam" id="PF18911">
    <property type="entry name" value="PKD_4"/>
    <property type="match status" value="1"/>
</dbReference>
<dbReference type="PROSITE" id="PS51829">
    <property type="entry name" value="P_HOMO_B"/>
    <property type="match status" value="1"/>
</dbReference>
<keyword evidence="11" id="KW-1185">Reference proteome</keyword>
<reference evidence="10 11" key="1">
    <citation type="journal article" date="2011" name="Front. Microbiol.">
        <title>Genomic signatures of strain selection and enhancement in Bacillus atrophaeus var. globigii, a historical biowarfare simulant.</title>
        <authorList>
            <person name="Gibbons H.S."/>
            <person name="Broomall S.M."/>
            <person name="McNew L.A."/>
            <person name="Daligault H."/>
            <person name="Chapman C."/>
            <person name="Bruce D."/>
            <person name="Karavis M."/>
            <person name="Krepps M."/>
            <person name="McGregor P.A."/>
            <person name="Hong C."/>
            <person name="Park K.H."/>
            <person name="Akmal A."/>
            <person name="Feldman A."/>
            <person name="Lin J.S."/>
            <person name="Chang W.E."/>
            <person name="Higgs B.W."/>
            <person name="Demirev P."/>
            <person name="Lindquist J."/>
            <person name="Liem A."/>
            <person name="Fochler E."/>
            <person name="Read T.D."/>
            <person name="Tapia R."/>
            <person name="Johnson S."/>
            <person name="Bishop-Lilly K.A."/>
            <person name="Detter C."/>
            <person name="Han C."/>
            <person name="Sozhamannan S."/>
            <person name="Rosenzweig C.N."/>
            <person name="Skowronski E.W."/>
        </authorList>
    </citation>
    <scope>NUCLEOTIDE SEQUENCE [LARGE SCALE GENOMIC DNA]</scope>
    <source>
        <strain evidence="10 11">Y4G10-17</strain>
    </source>
</reference>
<feature type="domain" description="PKD" evidence="8">
    <location>
        <begin position="677"/>
        <end position="756"/>
    </location>
</feature>
<dbReference type="InterPro" id="IPR023827">
    <property type="entry name" value="Peptidase_S8_Asp-AS"/>
</dbReference>
<gene>
    <name evidence="10" type="ORF">CWE14_03920</name>
</gene>
<evidence type="ECO:0000313" key="10">
    <source>
        <dbReference type="EMBL" id="RUO33621.1"/>
    </source>
</evidence>
<evidence type="ECO:0000313" key="11">
    <source>
        <dbReference type="Proteomes" id="UP000287823"/>
    </source>
</evidence>
<feature type="chain" id="PRO_5019398757" evidence="7">
    <location>
        <begin position="23"/>
        <end position="838"/>
    </location>
</feature>
<dbReference type="Proteomes" id="UP000287823">
    <property type="component" value="Unassembled WGS sequence"/>
</dbReference>
<dbReference type="InterPro" id="IPR015500">
    <property type="entry name" value="Peptidase_S8_subtilisin-rel"/>
</dbReference>
<dbReference type="Pfam" id="PF00082">
    <property type="entry name" value="Peptidase_S8"/>
    <property type="match status" value="1"/>
</dbReference>
<comment type="caution">
    <text evidence="10">The sequence shown here is derived from an EMBL/GenBank/DDBJ whole genome shotgun (WGS) entry which is preliminary data.</text>
</comment>
<feature type="signal peptide" evidence="7">
    <location>
        <begin position="1"/>
        <end position="22"/>
    </location>
</feature>
<evidence type="ECO:0000256" key="2">
    <source>
        <dbReference type="ARBA" id="ARBA00022670"/>
    </source>
</evidence>
<keyword evidence="4 5" id="KW-0720">Serine protease</keyword>
<dbReference type="InterPro" id="IPR034204">
    <property type="entry name" value="PfSUB1-like_cat_dom"/>
</dbReference>
<dbReference type="AlphaFoldDB" id="A0A432WIT5"/>
<comment type="similarity">
    <text evidence="1 5 6">Belongs to the peptidase S8 family.</text>
</comment>
<dbReference type="InterPro" id="IPR000601">
    <property type="entry name" value="PKD_dom"/>
</dbReference>
<dbReference type="InterPro" id="IPR051048">
    <property type="entry name" value="Peptidase_S8/S53_subtilisin"/>
</dbReference>
<dbReference type="InterPro" id="IPR002884">
    <property type="entry name" value="P_dom"/>
</dbReference>
<dbReference type="Pfam" id="PF01483">
    <property type="entry name" value="P_proprotein"/>
    <property type="match status" value="1"/>
</dbReference>
<keyword evidence="7" id="KW-0732">Signal</keyword>
<dbReference type="PROSITE" id="PS51892">
    <property type="entry name" value="SUBTILASE"/>
    <property type="match status" value="1"/>
</dbReference>
<dbReference type="PANTHER" id="PTHR43399:SF4">
    <property type="entry name" value="CELL WALL-ASSOCIATED PROTEASE"/>
    <property type="match status" value="1"/>
</dbReference>
<evidence type="ECO:0000256" key="5">
    <source>
        <dbReference type="PROSITE-ProRule" id="PRU01240"/>
    </source>
</evidence>
<feature type="active site" description="Charge relay system" evidence="5">
    <location>
        <position position="166"/>
    </location>
</feature>
<keyword evidence="2 5" id="KW-0645">Protease</keyword>
<evidence type="ECO:0000256" key="7">
    <source>
        <dbReference type="SAM" id="SignalP"/>
    </source>
</evidence>
<dbReference type="InterPro" id="IPR035986">
    <property type="entry name" value="PKD_dom_sf"/>
</dbReference>
<feature type="active site" description="Charge relay system" evidence="5">
    <location>
        <position position="387"/>
    </location>
</feature>
<dbReference type="PROSITE" id="PS00136">
    <property type="entry name" value="SUBTILASE_ASP"/>
    <property type="match status" value="1"/>
</dbReference>
<evidence type="ECO:0000256" key="4">
    <source>
        <dbReference type="ARBA" id="ARBA00022825"/>
    </source>
</evidence>
<dbReference type="InterPro" id="IPR023828">
    <property type="entry name" value="Peptidase_S8_Ser-AS"/>
</dbReference>
<feature type="active site" description="Charge relay system" evidence="5">
    <location>
        <position position="221"/>
    </location>
</feature>
<dbReference type="SUPFAM" id="SSF49785">
    <property type="entry name" value="Galactose-binding domain-like"/>
    <property type="match status" value="1"/>
</dbReference>
<dbReference type="InterPro" id="IPR022398">
    <property type="entry name" value="Peptidase_S8_His-AS"/>
</dbReference>